<gene>
    <name evidence="2" type="ORF">SNE40_009414</name>
</gene>
<dbReference type="PROSITE" id="PS50144">
    <property type="entry name" value="MATH"/>
    <property type="match status" value="1"/>
</dbReference>
<accession>A0AAN8PR58</accession>
<dbReference type="Pfam" id="PF00917">
    <property type="entry name" value="MATH"/>
    <property type="match status" value="1"/>
</dbReference>
<dbReference type="InterPro" id="IPR002083">
    <property type="entry name" value="MATH/TRAF_dom"/>
</dbReference>
<dbReference type="Gene3D" id="2.60.210.10">
    <property type="entry name" value="Apoptosis, Tumor Necrosis Factor Receptor Associated Protein 2, Chain A"/>
    <property type="match status" value="1"/>
</dbReference>
<comment type="caution">
    <text evidence="2">The sequence shown here is derived from an EMBL/GenBank/DDBJ whole genome shotgun (WGS) entry which is preliminary data.</text>
</comment>
<evidence type="ECO:0000259" key="1">
    <source>
        <dbReference type="PROSITE" id="PS50144"/>
    </source>
</evidence>
<evidence type="ECO:0000313" key="2">
    <source>
        <dbReference type="EMBL" id="KAK6181589.1"/>
    </source>
</evidence>
<name>A0AAN8PR58_PATCE</name>
<reference evidence="2 3" key="1">
    <citation type="submission" date="2024-01" db="EMBL/GenBank/DDBJ databases">
        <title>The genome of the rayed Mediterranean limpet Patella caerulea (Linnaeus, 1758).</title>
        <authorList>
            <person name="Anh-Thu Weber A."/>
            <person name="Halstead-Nussloch G."/>
        </authorList>
    </citation>
    <scope>NUCLEOTIDE SEQUENCE [LARGE SCALE GENOMIC DNA]</scope>
    <source>
        <strain evidence="2">AATW-2023a</strain>
        <tissue evidence="2">Whole specimen</tissue>
    </source>
</reference>
<dbReference type="EMBL" id="JAZGQO010000007">
    <property type="protein sequence ID" value="KAK6181589.1"/>
    <property type="molecule type" value="Genomic_DNA"/>
</dbReference>
<dbReference type="Proteomes" id="UP001347796">
    <property type="component" value="Unassembled WGS sequence"/>
</dbReference>
<evidence type="ECO:0000313" key="3">
    <source>
        <dbReference type="Proteomes" id="UP001347796"/>
    </source>
</evidence>
<dbReference type="CDD" id="cd00121">
    <property type="entry name" value="MATH"/>
    <property type="match status" value="1"/>
</dbReference>
<dbReference type="SUPFAM" id="SSF49599">
    <property type="entry name" value="TRAF domain-like"/>
    <property type="match status" value="1"/>
</dbReference>
<dbReference type="InterPro" id="IPR008974">
    <property type="entry name" value="TRAF-like"/>
</dbReference>
<dbReference type="AlphaFoldDB" id="A0AAN8PR58"/>
<feature type="domain" description="MATH" evidence="1">
    <location>
        <begin position="291"/>
        <end position="412"/>
    </location>
</feature>
<keyword evidence="3" id="KW-1185">Reference proteome</keyword>
<sequence length="420" mass="47740">MASFDEENDCIMETNAQSTNGTIGNEIEDRGLVAKSEELDADNIKDKCSPMNGTMLSHTETKKEILVIKKELEKKKLKLMDDIDRLETERLTLLESSSLTHGQILKQQQLMVFAIKDVCKDKCGLVQKHYEDEIFKLDKYTKEMAERNAEVEDVINYISEAIDEAKADFLEDALMAVKLKTENGISHETTPPKLVYTEFKEGGIKNEVLSTMIGTMNVSGLTEDAQNIIVNKFMEGTLASVPNRLMNRSRGYSVESSSTQISSGDLSEQISVATQTDGEGEQGSLGISEGSIVFTVNVDDLENTLDRCMESTPVNVKGLSWRLVVYKHWRDQLQLRLYYKNLEFIEKSVEYVEYGYTCKLVNHQKETWSICKKESHKIGRDAWWDSVISWPRLENPANGYVNNKWITVEAKITVEDVKFY</sequence>
<proteinExistence type="predicted"/>
<protein>
    <recommendedName>
        <fullName evidence="1">MATH domain-containing protein</fullName>
    </recommendedName>
</protein>
<organism evidence="2 3">
    <name type="scientific">Patella caerulea</name>
    <name type="common">Rayed Mediterranean limpet</name>
    <dbReference type="NCBI Taxonomy" id="87958"/>
    <lineage>
        <taxon>Eukaryota</taxon>
        <taxon>Metazoa</taxon>
        <taxon>Spiralia</taxon>
        <taxon>Lophotrochozoa</taxon>
        <taxon>Mollusca</taxon>
        <taxon>Gastropoda</taxon>
        <taxon>Patellogastropoda</taxon>
        <taxon>Patelloidea</taxon>
        <taxon>Patellidae</taxon>
        <taxon>Patella</taxon>
    </lineage>
</organism>